<organism evidence="2 3">
    <name type="scientific">Rhodobacter lacus</name>
    <dbReference type="NCBI Taxonomy" id="1641972"/>
    <lineage>
        <taxon>Bacteria</taxon>
        <taxon>Pseudomonadati</taxon>
        <taxon>Pseudomonadota</taxon>
        <taxon>Alphaproteobacteria</taxon>
        <taxon>Rhodobacterales</taxon>
        <taxon>Rhodobacter group</taxon>
        <taxon>Rhodobacter</taxon>
    </lineage>
</organism>
<dbReference type="Gene3D" id="2.40.360.10">
    <property type="entry name" value="YmcC-like"/>
    <property type="match status" value="1"/>
</dbReference>
<gene>
    <name evidence="2" type="ORF">ACFSM0_03615</name>
</gene>
<keyword evidence="2" id="KW-0449">Lipoprotein</keyword>
<dbReference type="InterPro" id="IPR023373">
    <property type="entry name" value="YmcC_sf"/>
</dbReference>
<accession>A0ABW5A677</accession>
<keyword evidence="3" id="KW-1185">Reference proteome</keyword>
<feature type="signal peptide" evidence="1">
    <location>
        <begin position="1"/>
        <end position="20"/>
    </location>
</feature>
<dbReference type="PROSITE" id="PS51257">
    <property type="entry name" value="PROKAR_LIPOPROTEIN"/>
    <property type="match status" value="1"/>
</dbReference>
<name>A0ABW5A677_9RHOB</name>
<evidence type="ECO:0000313" key="3">
    <source>
        <dbReference type="Proteomes" id="UP001597413"/>
    </source>
</evidence>
<comment type="caution">
    <text evidence="2">The sequence shown here is derived from an EMBL/GenBank/DDBJ whole genome shotgun (WGS) entry which is preliminary data.</text>
</comment>
<proteinExistence type="predicted"/>
<dbReference type="SUPFAM" id="SSF159270">
    <property type="entry name" value="YmcC-like"/>
    <property type="match status" value="1"/>
</dbReference>
<dbReference type="InterPro" id="IPR021308">
    <property type="entry name" value="GfcB"/>
</dbReference>
<feature type="chain" id="PRO_5046558707" evidence="1">
    <location>
        <begin position="21"/>
        <end position="229"/>
    </location>
</feature>
<dbReference type="EMBL" id="JBHUIX010000004">
    <property type="protein sequence ID" value="MFD2173174.1"/>
    <property type="molecule type" value="Genomic_DNA"/>
</dbReference>
<dbReference type="RefSeq" id="WP_377387302.1">
    <property type="nucleotide sequence ID" value="NZ_JBHUIX010000004.1"/>
</dbReference>
<evidence type="ECO:0000256" key="1">
    <source>
        <dbReference type="SAM" id="SignalP"/>
    </source>
</evidence>
<evidence type="ECO:0000313" key="2">
    <source>
        <dbReference type="EMBL" id="MFD2173174.1"/>
    </source>
</evidence>
<sequence>MKITPLAGLAALLLAATALTGCGTDTNDLETGREAFSELLGTFTPKRAGAAPAAIDVETMAREGLTVNAGPLLIATLEQNSSTSLFAMRGENGTMRTWMSPSGQALITRAGVLAGTRGFGHDMMSADVDALAAKLRARSAGAVSIELRFLDGLGLERPLPLDCTLTPGATASYSFAGIDYSGVKMDAHCSGHGFVFDNAYIVGADGRILSSRQWISQELGYLTLQTLRD</sequence>
<reference evidence="3" key="1">
    <citation type="journal article" date="2019" name="Int. J. Syst. Evol. Microbiol.">
        <title>The Global Catalogue of Microorganisms (GCM) 10K type strain sequencing project: providing services to taxonomists for standard genome sequencing and annotation.</title>
        <authorList>
            <consortium name="The Broad Institute Genomics Platform"/>
            <consortium name="The Broad Institute Genome Sequencing Center for Infectious Disease"/>
            <person name="Wu L."/>
            <person name="Ma J."/>
        </authorList>
    </citation>
    <scope>NUCLEOTIDE SEQUENCE [LARGE SCALE GENOMIC DNA]</scope>
    <source>
        <strain evidence="3">CCUG 55131</strain>
    </source>
</reference>
<keyword evidence="1" id="KW-0732">Signal</keyword>
<dbReference type="Pfam" id="PF11102">
    <property type="entry name" value="YjbF"/>
    <property type="match status" value="1"/>
</dbReference>
<dbReference type="Proteomes" id="UP001597413">
    <property type="component" value="Unassembled WGS sequence"/>
</dbReference>
<protein>
    <submittedName>
        <fullName evidence="2">YjbF family lipoprotein</fullName>
    </submittedName>
</protein>